<evidence type="ECO:0000313" key="1">
    <source>
        <dbReference type="EMBL" id="KAJ4724956.1"/>
    </source>
</evidence>
<dbReference type="Proteomes" id="UP001164539">
    <property type="component" value="Chromosome 2"/>
</dbReference>
<keyword evidence="1" id="KW-0808">Transferase</keyword>
<gene>
    <name evidence="1" type="ORF">OWV82_003887</name>
</gene>
<reference evidence="1 2" key="1">
    <citation type="journal article" date="2023" name="Science">
        <title>Complex scaffold remodeling in plant triterpene biosynthesis.</title>
        <authorList>
            <person name="De La Pena R."/>
            <person name="Hodgson H."/>
            <person name="Liu J.C."/>
            <person name="Stephenson M.J."/>
            <person name="Martin A.C."/>
            <person name="Owen C."/>
            <person name="Harkess A."/>
            <person name="Leebens-Mack J."/>
            <person name="Jimenez L.E."/>
            <person name="Osbourn A."/>
            <person name="Sattely E.S."/>
        </authorList>
    </citation>
    <scope>NUCLEOTIDE SEQUENCE [LARGE SCALE GENOMIC DNA]</scope>
    <source>
        <strain evidence="2">cv. JPN11</strain>
        <tissue evidence="1">Leaf</tissue>
    </source>
</reference>
<sequence>MKSAMSISVAVLFFGLLIAISNFNISFCNGSSYVGCSETEREALFRFKGGLQDPSNRLVSWNIGEKDCCTWDGVVCDNFTGDVLQLHLRNPLDIFYAEYEDYERSKLIGRINPSLLDLKHLVYLDLSGNDFTASHQIPIFLASLKNLRYLNLSNSRFVGLIPSQLGNLSNLQYLDFNDYIHMVYVNRLYVENLNWLSGLSLLEHLDLSFVNLRKASDCLLDINKLPRLVTLKLPYCEPNRFPLLPVSNYSSLATLDLRGNDFQGLIPEGLKNLTSLKQLDLSFNNFNSSIPNWIYRFTHLEYLSLRGNSFRGATLGEIGNMTSLQNLDLSDNDELEGKILTSWKRFCNLKSISLSNVNLSQKISEILGIFSGCISVRLESLILGHTQLSAMPFYVL</sequence>
<protein>
    <submittedName>
        <fullName evidence="1">Leucine-rich repeat receptor protein kinase</fullName>
    </submittedName>
</protein>
<accession>A0ACC1YMD8</accession>
<organism evidence="1 2">
    <name type="scientific">Melia azedarach</name>
    <name type="common">Chinaberry tree</name>
    <dbReference type="NCBI Taxonomy" id="155640"/>
    <lineage>
        <taxon>Eukaryota</taxon>
        <taxon>Viridiplantae</taxon>
        <taxon>Streptophyta</taxon>
        <taxon>Embryophyta</taxon>
        <taxon>Tracheophyta</taxon>
        <taxon>Spermatophyta</taxon>
        <taxon>Magnoliopsida</taxon>
        <taxon>eudicotyledons</taxon>
        <taxon>Gunneridae</taxon>
        <taxon>Pentapetalae</taxon>
        <taxon>rosids</taxon>
        <taxon>malvids</taxon>
        <taxon>Sapindales</taxon>
        <taxon>Meliaceae</taxon>
        <taxon>Melia</taxon>
    </lineage>
</organism>
<proteinExistence type="predicted"/>
<name>A0ACC1YMD8_MELAZ</name>
<keyword evidence="1" id="KW-0675">Receptor</keyword>
<keyword evidence="2" id="KW-1185">Reference proteome</keyword>
<keyword evidence="1" id="KW-0418">Kinase</keyword>
<dbReference type="EMBL" id="CM051395">
    <property type="protein sequence ID" value="KAJ4724956.1"/>
    <property type="molecule type" value="Genomic_DNA"/>
</dbReference>
<evidence type="ECO:0000313" key="2">
    <source>
        <dbReference type="Proteomes" id="UP001164539"/>
    </source>
</evidence>
<comment type="caution">
    <text evidence="1">The sequence shown here is derived from an EMBL/GenBank/DDBJ whole genome shotgun (WGS) entry which is preliminary data.</text>
</comment>